<dbReference type="EMBL" id="JADNRY010000074">
    <property type="protein sequence ID" value="KAF9067359.1"/>
    <property type="molecule type" value="Genomic_DNA"/>
</dbReference>
<proteinExistence type="predicted"/>
<feature type="compositionally biased region" description="Polar residues" evidence="1">
    <location>
        <begin position="103"/>
        <end position="132"/>
    </location>
</feature>
<evidence type="ECO:0000256" key="1">
    <source>
        <dbReference type="SAM" id="MobiDB-lite"/>
    </source>
</evidence>
<organism evidence="2 3">
    <name type="scientific">Rhodocollybia butyracea</name>
    <dbReference type="NCBI Taxonomy" id="206335"/>
    <lineage>
        <taxon>Eukaryota</taxon>
        <taxon>Fungi</taxon>
        <taxon>Dikarya</taxon>
        <taxon>Basidiomycota</taxon>
        <taxon>Agaricomycotina</taxon>
        <taxon>Agaricomycetes</taxon>
        <taxon>Agaricomycetidae</taxon>
        <taxon>Agaricales</taxon>
        <taxon>Marasmiineae</taxon>
        <taxon>Omphalotaceae</taxon>
        <taxon>Rhodocollybia</taxon>
    </lineage>
</organism>
<protein>
    <submittedName>
        <fullName evidence="2">Uncharacterized protein</fullName>
    </submittedName>
</protein>
<feature type="compositionally biased region" description="Acidic residues" evidence="1">
    <location>
        <begin position="197"/>
        <end position="235"/>
    </location>
</feature>
<sequence length="1402" mass="158407">MGSRCTYKRCVARNEVEDHEIIYHIGNEWNNVKLKHENGPCSPFVCPLCPPGETEHWRYSSKVLLKILSQHGNPEIGRKCPDTHLITNQPGQKPKAGKRSNVVIPSQDGQQSSSKHTTDSAIDSQGNPTSPESEPKVPGRLESRQKHTGNLDYIPERVVLGNTIGHLVPDEEPASSLPTKSKEKAGLRKPRDKEASEEQSSDEEASGEQSSDEEASGEQSSDEEASEEQISDNEVELFPRIKQTPLLPNKGKRKAMQVEGVSLPERQTLKVDKPQMVHPSLFWDRETNNYTYHNVSCSHEVARCALLECFNMFLIPSLKAIGLCSFPKGKRIQRVIGLDEIVEQWAGTDGVFPMGFGSRSEQKSKWANTIILHLSFHHPGFHSQNSDVKNFINQHDIVLQKPVEGFEIKIEPSIQCPRCEVYYAVGASIRTHYNQNCRLAVTPGFPQSISSHTAVQGSDLFCVKYIQVIGKSLKIPVTEQDRLAVQPQIYEKVQLPPRNIYTQQICPKGFPVGWFDWLKTDVGINFTLSPESQKQGNGFFPELVMFLLGNPSLKLVAMSEGEAQVRERICYQSSLFFQRYLIDAGEKAEQISNFPEMMQSSSNMTWRNFKNVATYLRYRIAFTNLITAYLRWKTTDLKKKLPLNVPKEVEKAFLPLLQMIQQQHCGTVDELAPIVHNIVVKIILTEQSIKVKTPLFMEQIVALQSIEHDHFKAMNQISSLCAMMMKSIGSSVLLSAKSGGFGGKYSLPDNDKAIEPDTISEEEKRLFLDEEQDSDSDDEDEETETGPSGYQGVYNIAQEVPLQLTELDELEKIPSSSSQNAREFGELLMETLKTAMPKNHLVSALPFSAISKAWKGLYSTARGEPGPMRVEISSQNNLTIRNVNKPDSEKQFSLNKLREVVQELVQDVKTTFEAFIPLGTLNKLTREYKIEKIEDNAGDELSLFLRKDNQIYFQQFSDALEKDLNLNDKSFDSKAAWKLLEKMDCFADALVVQLFYITGIPPRAWQAEDLVFGPYQGLFRMFKKLENHTFILCQPKAKQYALQESFKQYGCVWGLPDKYVWYLTISVGVVRTVQMTVLDRLKSLEPRLPFLHSHIFVRVTNPHGQPPKFTYSGVAVNKLLKQSPLKLTAGELRHIFIAISQQFFTEVTSTSNTSTSVTNLQAQHPDTTGNSHNASNSYLNAPGHMQTEIVQMITLSYNVQCLIGVQNRIPTGYHALGHKARDNALQGLLEAQRYVVAPFGYHVTESTQRAELIDKCQQLQRRKPYLFGQNCDPSQPKWQLKWTELGDECLTKVAVVLADGLNYDKSMLVATSVYMIEMALEKVQFIDYVPLKIETNNDQAGIESQVIGLVKWFEDNHAVEWNKFWKEVDHRISNSSPRQQDVPLFSGKHGAFPPIPTSSQKS</sequence>
<reference evidence="2" key="1">
    <citation type="submission" date="2020-11" db="EMBL/GenBank/DDBJ databases">
        <authorList>
            <consortium name="DOE Joint Genome Institute"/>
            <person name="Ahrendt S."/>
            <person name="Riley R."/>
            <person name="Andreopoulos W."/>
            <person name="Labutti K."/>
            <person name="Pangilinan J."/>
            <person name="Ruiz-Duenas F.J."/>
            <person name="Barrasa J.M."/>
            <person name="Sanchez-Garcia M."/>
            <person name="Camarero S."/>
            <person name="Miyauchi S."/>
            <person name="Serrano A."/>
            <person name="Linde D."/>
            <person name="Babiker R."/>
            <person name="Drula E."/>
            <person name="Ayuso-Fernandez I."/>
            <person name="Pacheco R."/>
            <person name="Padilla G."/>
            <person name="Ferreira P."/>
            <person name="Barriuso J."/>
            <person name="Kellner H."/>
            <person name="Castanera R."/>
            <person name="Alfaro M."/>
            <person name="Ramirez L."/>
            <person name="Pisabarro A.G."/>
            <person name="Kuo A."/>
            <person name="Tritt A."/>
            <person name="Lipzen A."/>
            <person name="He G."/>
            <person name="Yan M."/>
            <person name="Ng V."/>
            <person name="Cullen D."/>
            <person name="Martin F."/>
            <person name="Rosso M.-N."/>
            <person name="Henrissat B."/>
            <person name="Hibbett D."/>
            <person name="Martinez A.T."/>
            <person name="Grigoriev I.V."/>
        </authorList>
    </citation>
    <scope>NUCLEOTIDE SEQUENCE</scope>
    <source>
        <strain evidence="2">AH 40177</strain>
    </source>
</reference>
<evidence type="ECO:0000313" key="2">
    <source>
        <dbReference type="EMBL" id="KAF9067359.1"/>
    </source>
</evidence>
<feature type="compositionally biased region" description="Acidic residues" evidence="1">
    <location>
        <begin position="769"/>
        <end position="784"/>
    </location>
</feature>
<feature type="compositionally biased region" description="Basic and acidic residues" evidence="1">
    <location>
        <begin position="180"/>
        <end position="196"/>
    </location>
</feature>
<feature type="region of interest" description="Disordered" evidence="1">
    <location>
        <begin position="745"/>
        <end position="792"/>
    </location>
</feature>
<comment type="caution">
    <text evidence="2">The sequence shown here is derived from an EMBL/GenBank/DDBJ whole genome shotgun (WGS) entry which is preliminary data.</text>
</comment>
<keyword evidence="3" id="KW-1185">Reference proteome</keyword>
<evidence type="ECO:0000313" key="3">
    <source>
        <dbReference type="Proteomes" id="UP000772434"/>
    </source>
</evidence>
<dbReference type="Proteomes" id="UP000772434">
    <property type="component" value="Unassembled WGS sequence"/>
</dbReference>
<accession>A0A9P5PQ56</accession>
<gene>
    <name evidence="2" type="ORF">BDP27DRAFT_1403849</name>
</gene>
<dbReference type="OrthoDB" id="3049338at2759"/>
<feature type="compositionally biased region" description="Basic and acidic residues" evidence="1">
    <location>
        <begin position="133"/>
        <end position="145"/>
    </location>
</feature>
<feature type="region of interest" description="Disordered" evidence="1">
    <location>
        <begin position="167"/>
        <end position="261"/>
    </location>
</feature>
<name>A0A9P5PQ56_9AGAR</name>
<feature type="region of interest" description="Disordered" evidence="1">
    <location>
        <begin position="1376"/>
        <end position="1402"/>
    </location>
</feature>
<feature type="compositionally biased region" description="Basic and acidic residues" evidence="1">
    <location>
        <begin position="749"/>
        <end position="768"/>
    </location>
</feature>
<feature type="region of interest" description="Disordered" evidence="1">
    <location>
        <begin position="75"/>
        <end position="154"/>
    </location>
</feature>